<proteinExistence type="predicted"/>
<feature type="domain" description="Moybdenum cofactor oxidoreductase dimerisation" evidence="7">
    <location>
        <begin position="298"/>
        <end position="403"/>
    </location>
</feature>
<dbReference type="PRINTS" id="PR00407">
    <property type="entry name" value="EUMOPTERIN"/>
</dbReference>
<evidence type="ECO:0000256" key="5">
    <source>
        <dbReference type="SAM" id="MobiDB-lite"/>
    </source>
</evidence>
<dbReference type="Pfam" id="PF03404">
    <property type="entry name" value="Mo-co_dimer"/>
    <property type="match status" value="1"/>
</dbReference>
<evidence type="ECO:0000313" key="8">
    <source>
        <dbReference type="EMBL" id="SDG21163.1"/>
    </source>
</evidence>
<dbReference type="EMBL" id="FNAN01000016">
    <property type="protein sequence ID" value="SDG21163.1"/>
    <property type="molecule type" value="Genomic_DNA"/>
</dbReference>
<sequence length="424" mass="46646">MTGKTALKYDNMLQPDDRKPLITSGKISRRNLLAGAAAASIVLVQTASGKAFQAALTASELADDPTKIPGVPPGVLGTRSPFEKPVKTPSDTSSRTPLQDLHGMITPSDLHYERHHGGVPAIDPTKYELVIHGMVEKPMVFTLADLKRFPSVSRIAFLECSGNYRGSNDGKIRPQEICGLTSQSEWTGVALSTIFREAGVSPKATWFLAEGGDAAVMTRSVPVHKGWDDAIIAYAQNGEAIRPEQGYPVRLFLPGWEGNANVKWLRRIELADAPFMTREETSKYTEAVGGGKIRQFSFTMDARSIITYPSYPAKVEKGWIEIRGIAWSGRGKVSRVEVSTDAGKTWQIARLQEPVLDKAITAFRHLWHWDGTPTEIMSRTVDETGYVQPFLKQLLNARGGNMGYHFNPVTTWYLQGDGAVLFKA</sequence>
<dbReference type="AlphaFoldDB" id="A0A1G7SDV3"/>
<dbReference type="SUPFAM" id="SSF56524">
    <property type="entry name" value="Oxidoreductase molybdopterin-binding domain"/>
    <property type="match status" value="1"/>
</dbReference>
<dbReference type="InterPro" id="IPR036374">
    <property type="entry name" value="OxRdtase_Mopterin-bd_sf"/>
</dbReference>
<feature type="region of interest" description="Disordered" evidence="5">
    <location>
        <begin position="66"/>
        <end position="100"/>
    </location>
</feature>
<keyword evidence="2" id="KW-0500">Molybdenum</keyword>
<protein>
    <submittedName>
        <fullName evidence="8">Sulfane dehydrogenase subunit SoxC</fullName>
    </submittedName>
</protein>
<evidence type="ECO:0000256" key="2">
    <source>
        <dbReference type="ARBA" id="ARBA00022505"/>
    </source>
</evidence>
<evidence type="ECO:0000313" key="9">
    <source>
        <dbReference type="Proteomes" id="UP000198748"/>
    </source>
</evidence>
<name>A0A1G7SDV3_9BACT</name>
<dbReference type="GO" id="GO:0008482">
    <property type="term" value="F:sulfite oxidase activity"/>
    <property type="evidence" value="ECO:0007669"/>
    <property type="project" value="TreeGrafter"/>
</dbReference>
<dbReference type="STRING" id="659014.SAMN04487996_11679"/>
<accession>A0A1G7SDV3</accession>
<dbReference type="InterPro" id="IPR014756">
    <property type="entry name" value="Ig_E-set"/>
</dbReference>
<dbReference type="NCBIfam" id="TIGR04555">
    <property type="entry name" value="sulfite_DH_soxC"/>
    <property type="match status" value="1"/>
</dbReference>
<feature type="domain" description="Oxidoreductase molybdopterin-binding" evidence="6">
    <location>
        <begin position="116"/>
        <end position="275"/>
    </location>
</feature>
<dbReference type="InterPro" id="IPR005066">
    <property type="entry name" value="MoCF_OxRdtse_dimer"/>
</dbReference>
<dbReference type="PANTHER" id="PTHR19372">
    <property type="entry name" value="SULFITE REDUCTASE"/>
    <property type="match status" value="1"/>
</dbReference>
<dbReference type="Gene3D" id="3.90.420.10">
    <property type="entry name" value="Oxidoreductase, molybdopterin-binding domain"/>
    <property type="match status" value="1"/>
</dbReference>
<dbReference type="Pfam" id="PF00174">
    <property type="entry name" value="Oxidored_molyb"/>
    <property type="match status" value="1"/>
</dbReference>
<dbReference type="GO" id="GO:0020037">
    <property type="term" value="F:heme binding"/>
    <property type="evidence" value="ECO:0007669"/>
    <property type="project" value="TreeGrafter"/>
</dbReference>
<dbReference type="SUPFAM" id="SSF81296">
    <property type="entry name" value="E set domains"/>
    <property type="match status" value="1"/>
</dbReference>
<dbReference type="Proteomes" id="UP000198748">
    <property type="component" value="Unassembled WGS sequence"/>
</dbReference>
<dbReference type="GO" id="GO:0043546">
    <property type="term" value="F:molybdopterin cofactor binding"/>
    <property type="evidence" value="ECO:0007669"/>
    <property type="project" value="TreeGrafter"/>
</dbReference>
<dbReference type="InterPro" id="IPR008335">
    <property type="entry name" value="Mopterin_OxRdtase_euk"/>
</dbReference>
<dbReference type="PANTHER" id="PTHR19372:SF7">
    <property type="entry name" value="SULFITE OXIDASE, MITOCHONDRIAL"/>
    <property type="match status" value="1"/>
</dbReference>
<gene>
    <name evidence="8" type="ORF">SAMN04487996_11679</name>
</gene>
<dbReference type="GO" id="GO:0030151">
    <property type="term" value="F:molybdenum ion binding"/>
    <property type="evidence" value="ECO:0007669"/>
    <property type="project" value="InterPro"/>
</dbReference>
<keyword evidence="9" id="KW-1185">Reference proteome</keyword>
<evidence type="ECO:0000256" key="1">
    <source>
        <dbReference type="ARBA" id="ARBA00001924"/>
    </source>
</evidence>
<dbReference type="InterPro" id="IPR030835">
    <property type="entry name" value="Sulfite_DH_SoxC"/>
</dbReference>
<organism evidence="8 9">
    <name type="scientific">Dyadobacter soli</name>
    <dbReference type="NCBI Taxonomy" id="659014"/>
    <lineage>
        <taxon>Bacteria</taxon>
        <taxon>Pseudomonadati</taxon>
        <taxon>Bacteroidota</taxon>
        <taxon>Cytophagia</taxon>
        <taxon>Cytophagales</taxon>
        <taxon>Spirosomataceae</taxon>
        <taxon>Dyadobacter</taxon>
    </lineage>
</organism>
<reference evidence="9" key="1">
    <citation type="submission" date="2016-10" db="EMBL/GenBank/DDBJ databases">
        <authorList>
            <person name="Varghese N."/>
            <person name="Submissions S."/>
        </authorList>
    </citation>
    <scope>NUCLEOTIDE SEQUENCE [LARGE SCALE GENOMIC DNA]</scope>
    <source>
        <strain evidence="9">DSM 25329</strain>
    </source>
</reference>
<evidence type="ECO:0000259" key="7">
    <source>
        <dbReference type="Pfam" id="PF03404"/>
    </source>
</evidence>
<dbReference type="GO" id="GO:0006790">
    <property type="term" value="P:sulfur compound metabolic process"/>
    <property type="evidence" value="ECO:0007669"/>
    <property type="project" value="TreeGrafter"/>
</dbReference>
<evidence type="ECO:0000259" key="6">
    <source>
        <dbReference type="Pfam" id="PF00174"/>
    </source>
</evidence>
<keyword evidence="3" id="KW-0479">Metal-binding</keyword>
<dbReference type="InterPro" id="IPR000572">
    <property type="entry name" value="OxRdtase_Mopterin-bd_dom"/>
</dbReference>
<evidence type="ECO:0000256" key="3">
    <source>
        <dbReference type="ARBA" id="ARBA00022723"/>
    </source>
</evidence>
<evidence type="ECO:0000256" key="4">
    <source>
        <dbReference type="ARBA" id="ARBA00023002"/>
    </source>
</evidence>
<keyword evidence="4" id="KW-0560">Oxidoreductase</keyword>
<comment type="cofactor">
    <cofactor evidence="1">
        <name>Mo-molybdopterin</name>
        <dbReference type="ChEBI" id="CHEBI:71302"/>
    </cofactor>
</comment>
<dbReference type="Gene3D" id="2.60.40.650">
    <property type="match status" value="1"/>
</dbReference>